<name>A0A9D3MHJ9_ANGAN</name>
<dbReference type="Proteomes" id="UP001044222">
    <property type="component" value="Chromosome 7"/>
</dbReference>
<proteinExistence type="predicted"/>
<accession>A0A9D3MHJ9</accession>
<gene>
    <name evidence="1" type="ORF">ANANG_G00146300</name>
</gene>
<keyword evidence="2" id="KW-1185">Reference proteome</keyword>
<protein>
    <submittedName>
        <fullName evidence="1">Uncharacterized protein</fullName>
    </submittedName>
</protein>
<comment type="caution">
    <text evidence="1">The sequence shown here is derived from an EMBL/GenBank/DDBJ whole genome shotgun (WGS) entry which is preliminary data.</text>
</comment>
<dbReference type="EMBL" id="JAFIRN010000007">
    <property type="protein sequence ID" value="KAG5846113.1"/>
    <property type="molecule type" value="Genomic_DNA"/>
</dbReference>
<organism evidence="1 2">
    <name type="scientific">Anguilla anguilla</name>
    <name type="common">European freshwater eel</name>
    <name type="synonym">Muraena anguilla</name>
    <dbReference type="NCBI Taxonomy" id="7936"/>
    <lineage>
        <taxon>Eukaryota</taxon>
        <taxon>Metazoa</taxon>
        <taxon>Chordata</taxon>
        <taxon>Craniata</taxon>
        <taxon>Vertebrata</taxon>
        <taxon>Euteleostomi</taxon>
        <taxon>Actinopterygii</taxon>
        <taxon>Neopterygii</taxon>
        <taxon>Teleostei</taxon>
        <taxon>Anguilliformes</taxon>
        <taxon>Anguillidae</taxon>
        <taxon>Anguilla</taxon>
    </lineage>
</organism>
<dbReference type="AlphaFoldDB" id="A0A9D3MHJ9"/>
<reference evidence="1" key="1">
    <citation type="submission" date="2021-01" db="EMBL/GenBank/DDBJ databases">
        <title>A chromosome-scale assembly of European eel, Anguilla anguilla.</title>
        <authorList>
            <person name="Henkel C."/>
            <person name="Jong-Raadsen S.A."/>
            <person name="Dufour S."/>
            <person name="Weltzien F.-A."/>
            <person name="Palstra A.P."/>
            <person name="Pelster B."/>
            <person name="Spaink H.P."/>
            <person name="Van Den Thillart G.E."/>
            <person name="Jansen H."/>
            <person name="Zahm M."/>
            <person name="Klopp C."/>
            <person name="Cedric C."/>
            <person name="Louis A."/>
            <person name="Berthelot C."/>
            <person name="Parey E."/>
            <person name="Roest Crollius H."/>
            <person name="Montfort J."/>
            <person name="Robinson-Rechavi M."/>
            <person name="Bucao C."/>
            <person name="Bouchez O."/>
            <person name="Gislard M."/>
            <person name="Lluch J."/>
            <person name="Milhes M."/>
            <person name="Lampietro C."/>
            <person name="Lopez Roques C."/>
            <person name="Donnadieu C."/>
            <person name="Braasch I."/>
            <person name="Desvignes T."/>
            <person name="Postlethwait J."/>
            <person name="Bobe J."/>
            <person name="Guiguen Y."/>
            <person name="Dirks R."/>
        </authorList>
    </citation>
    <scope>NUCLEOTIDE SEQUENCE</scope>
    <source>
        <strain evidence="1">Tag_6206</strain>
        <tissue evidence="1">Liver</tissue>
    </source>
</reference>
<evidence type="ECO:0000313" key="1">
    <source>
        <dbReference type="EMBL" id="KAG5846113.1"/>
    </source>
</evidence>
<evidence type="ECO:0000313" key="2">
    <source>
        <dbReference type="Proteomes" id="UP001044222"/>
    </source>
</evidence>
<sequence>MCHPKDTSVIQLRSGTFVKARLCSARENGGRASAACELPVRQTELPLTRISFHRTVHLGDRMKNRPLHVC</sequence>